<keyword evidence="1" id="KW-0812">Transmembrane</keyword>
<keyword evidence="3" id="KW-1185">Reference proteome</keyword>
<keyword evidence="1" id="KW-0472">Membrane</keyword>
<name>A0A3S1D0S7_9BACL</name>
<dbReference type="AlphaFoldDB" id="A0A3S1D0S7"/>
<sequence>MNKKRSIIIGATFLMLLIIYLNLDIDGYKGADALESQLNRIIRDHDLEQMRRISSDNLSYTVLSGTSSKDAAVCDTDAQGGRDNLHFYIARLKGNSLGVFMRRQYHFLLGPSYEIDQVKVLPK</sequence>
<dbReference type="Proteomes" id="UP000272464">
    <property type="component" value="Unassembled WGS sequence"/>
</dbReference>
<comment type="caution">
    <text evidence="2">The sequence shown here is derived from an EMBL/GenBank/DDBJ whole genome shotgun (WGS) entry which is preliminary data.</text>
</comment>
<evidence type="ECO:0000313" key="3">
    <source>
        <dbReference type="Proteomes" id="UP000272464"/>
    </source>
</evidence>
<evidence type="ECO:0000256" key="1">
    <source>
        <dbReference type="SAM" id="Phobius"/>
    </source>
</evidence>
<proteinExistence type="predicted"/>
<dbReference type="EMBL" id="RZNX01000002">
    <property type="protein sequence ID" value="RUT33490.1"/>
    <property type="molecule type" value="Genomic_DNA"/>
</dbReference>
<accession>A0A3S1D0S7</accession>
<keyword evidence="1" id="KW-1133">Transmembrane helix</keyword>
<organism evidence="2 3">
    <name type="scientific">Paenibacillus zeisoli</name>
    <dbReference type="NCBI Taxonomy" id="2496267"/>
    <lineage>
        <taxon>Bacteria</taxon>
        <taxon>Bacillati</taxon>
        <taxon>Bacillota</taxon>
        <taxon>Bacilli</taxon>
        <taxon>Bacillales</taxon>
        <taxon>Paenibacillaceae</taxon>
        <taxon>Paenibacillus</taxon>
    </lineage>
</organism>
<protein>
    <submittedName>
        <fullName evidence="2">Uncharacterized protein</fullName>
    </submittedName>
</protein>
<feature type="transmembrane region" description="Helical" evidence="1">
    <location>
        <begin position="6"/>
        <end position="23"/>
    </location>
</feature>
<gene>
    <name evidence="2" type="ORF">EJP77_07525</name>
</gene>
<evidence type="ECO:0000313" key="2">
    <source>
        <dbReference type="EMBL" id="RUT33490.1"/>
    </source>
</evidence>
<dbReference type="RefSeq" id="WP_127198604.1">
    <property type="nucleotide sequence ID" value="NZ_RZNX01000002.1"/>
</dbReference>
<reference evidence="2 3" key="1">
    <citation type="submission" date="2018-12" db="EMBL/GenBank/DDBJ databases">
        <authorList>
            <person name="Sun L."/>
            <person name="Chen Z."/>
        </authorList>
    </citation>
    <scope>NUCLEOTIDE SEQUENCE [LARGE SCALE GENOMIC DNA]</scope>
    <source>
        <strain evidence="2 3">3-5-3</strain>
    </source>
</reference>